<gene>
    <name evidence="1" type="ORF">WKI67_28030</name>
</gene>
<sequence>MSETASSLRRGRLLRFAAAFAVLLALAGYVAVQYVSGGGTPRCTVRAASGSDGPSYELTTEQAANAATISAVGTTRGMPERAVTIALATALQESGLRNIEHGDRDSLGLFQQRPSKGWGRTAQILDPVYSAGKFYAHLAEIPGYSRLPLTVAAQRVQRSGFPQAYAKHEPDATLLAAALTGRTSGALTCDPGQSTGAGDPAEVRAELVRAFGPGVTPKSPAAAGAPGAGEVSVPVASTVAADGGGASRQGWELAHWAVARADGLRIEEVSYGGKVWSAKESGRGWHAAAASKDSAGAGRVGTAAGADTAGAAGNSRQESGADSGPGEVRIRIAR</sequence>
<name>A0ACC6Q0N1_9ACTN</name>
<protein>
    <submittedName>
        <fullName evidence="1">Uncharacterized protein</fullName>
    </submittedName>
</protein>
<organism evidence="1 2">
    <name type="scientific">Streptomyces achmelvichensis</name>
    <dbReference type="NCBI Taxonomy" id="3134111"/>
    <lineage>
        <taxon>Bacteria</taxon>
        <taxon>Bacillati</taxon>
        <taxon>Actinomycetota</taxon>
        <taxon>Actinomycetes</taxon>
        <taxon>Kitasatosporales</taxon>
        <taxon>Streptomycetaceae</taxon>
        <taxon>Streptomyces</taxon>
    </lineage>
</organism>
<proteinExistence type="predicted"/>
<keyword evidence="2" id="KW-1185">Reference proteome</keyword>
<evidence type="ECO:0000313" key="1">
    <source>
        <dbReference type="EMBL" id="MEJ8637221.1"/>
    </source>
</evidence>
<reference evidence="1" key="1">
    <citation type="submission" date="2024-03" db="EMBL/GenBank/DDBJ databases">
        <title>Novel Streptomyces species of biotechnological and ecological value are a feature of Machair soil.</title>
        <authorList>
            <person name="Prole J.R."/>
            <person name="Goodfellow M."/>
            <person name="Allenby N."/>
            <person name="Ward A.C."/>
        </authorList>
    </citation>
    <scope>NUCLEOTIDE SEQUENCE</scope>
    <source>
        <strain evidence="1">MS2.AVA.5</strain>
    </source>
</reference>
<dbReference type="Proteomes" id="UP001377168">
    <property type="component" value="Unassembled WGS sequence"/>
</dbReference>
<evidence type="ECO:0000313" key="2">
    <source>
        <dbReference type="Proteomes" id="UP001377168"/>
    </source>
</evidence>
<accession>A0ACC6Q0N1</accession>
<dbReference type="EMBL" id="JBBKAJ010000022">
    <property type="protein sequence ID" value="MEJ8637221.1"/>
    <property type="molecule type" value="Genomic_DNA"/>
</dbReference>
<comment type="caution">
    <text evidence="1">The sequence shown here is derived from an EMBL/GenBank/DDBJ whole genome shotgun (WGS) entry which is preliminary data.</text>
</comment>